<evidence type="ECO:0000313" key="2">
    <source>
        <dbReference type="Proteomes" id="UP001207930"/>
    </source>
</evidence>
<sequence length="601" mass="68226">MTTEPEIVTRFRTMLDEASEDDLTALAYNSPAVHFALFMEIKDKNGRYIRPEPNVLQLRVSEVIETLRVRCPGTRIRIIGVKPRRAGLSTFSLHCGYHEAQRRTIEGITIADCKENSAMLTERLADYSGHDSFPWDNPLVQDATGTKAWANGSKWTVDTAENPDAGVGGTRQFGHMSEVSKYPQTEKKNDRKTITAAMPSFDGDDTVVIAESTPENAAGWFYDTFNEGMWLDDFLRRYEEGFRPEEVWIKVFAAWHEFADYRRKEPVSEIERGYIDETLTEIEREGRAKYGWTYEQLAWRRDTIDSQCDKDPRIFAFYYPSDPVSCWIAGGTPRFDMERLLQMEERAKIITPDLGFLIRQHDNVVSFSPQHDGSGDIEIYEHPVPGMKYGLVLDPAESLSQTVGADPDANSLGVWRGAYQDEAMDVWRPMKLVARLKAPFRGEEDDVADHAIRLSRYYGTCIAAQEVNKGFHILRRLQLAGIPCYKRKPLNNRTGKVEEQYGFKMTDANTREALVSSLASALVNGDLDIPCEHMIGEMKKFIRNAKGKSVGALGYHDDDVIHAAIAWEVIPSSATEYRVVKIKNVEPKDRGPHGWKARSWG</sequence>
<accession>A0ABT3FPP1</accession>
<dbReference type="RefSeq" id="WP_264501484.1">
    <property type="nucleotide sequence ID" value="NZ_JAPDDS010000006.1"/>
</dbReference>
<organism evidence="1 2">
    <name type="scientific">Luteolibacter flavescens</name>
    <dbReference type="NCBI Taxonomy" id="1859460"/>
    <lineage>
        <taxon>Bacteria</taxon>
        <taxon>Pseudomonadati</taxon>
        <taxon>Verrucomicrobiota</taxon>
        <taxon>Verrucomicrobiia</taxon>
        <taxon>Verrucomicrobiales</taxon>
        <taxon>Verrucomicrobiaceae</taxon>
        <taxon>Luteolibacter</taxon>
    </lineage>
</organism>
<name>A0ABT3FPP1_9BACT</name>
<evidence type="ECO:0000313" key="1">
    <source>
        <dbReference type="EMBL" id="MCW1885527.1"/>
    </source>
</evidence>
<evidence type="ECO:0008006" key="3">
    <source>
        <dbReference type="Google" id="ProtNLM"/>
    </source>
</evidence>
<comment type="caution">
    <text evidence="1">The sequence shown here is derived from an EMBL/GenBank/DDBJ whole genome shotgun (WGS) entry which is preliminary data.</text>
</comment>
<keyword evidence="2" id="KW-1185">Reference proteome</keyword>
<dbReference type="InterPro" id="IPR027417">
    <property type="entry name" value="P-loop_NTPase"/>
</dbReference>
<protein>
    <recommendedName>
        <fullName evidence="3">Terminase large subunit</fullName>
    </recommendedName>
</protein>
<proteinExistence type="predicted"/>
<dbReference type="Gene3D" id="3.40.50.300">
    <property type="entry name" value="P-loop containing nucleotide triphosphate hydrolases"/>
    <property type="match status" value="1"/>
</dbReference>
<dbReference type="Proteomes" id="UP001207930">
    <property type="component" value="Unassembled WGS sequence"/>
</dbReference>
<reference evidence="1 2" key="1">
    <citation type="submission" date="2022-10" db="EMBL/GenBank/DDBJ databases">
        <title>Luteolibacter flavescens strain MCCC 1K03193, whole genome shotgun sequencing project.</title>
        <authorList>
            <person name="Zhao G."/>
            <person name="Shen L."/>
        </authorList>
    </citation>
    <scope>NUCLEOTIDE SEQUENCE [LARGE SCALE GENOMIC DNA]</scope>
    <source>
        <strain evidence="1 2">MCCC 1K03193</strain>
    </source>
</reference>
<dbReference type="Gene3D" id="3.30.420.240">
    <property type="match status" value="1"/>
</dbReference>
<gene>
    <name evidence="1" type="ORF">OKA04_12375</name>
</gene>
<dbReference type="EMBL" id="JAPDDS010000006">
    <property type="protein sequence ID" value="MCW1885527.1"/>
    <property type="molecule type" value="Genomic_DNA"/>
</dbReference>